<dbReference type="InterPro" id="IPR041898">
    <property type="entry name" value="MAGE_WH1"/>
</dbReference>
<evidence type="ECO:0000256" key="1">
    <source>
        <dbReference type="SAM" id="MobiDB-lite"/>
    </source>
</evidence>
<dbReference type="SMART" id="SM01373">
    <property type="entry name" value="MAGE"/>
    <property type="match status" value="1"/>
</dbReference>
<feature type="domain" description="MAGE" evidence="2">
    <location>
        <begin position="121"/>
        <end position="157"/>
    </location>
</feature>
<gene>
    <name evidence="3" type="ORF">PANDA_008162</name>
</gene>
<reference evidence="3" key="1">
    <citation type="journal article" date="2010" name="Nature">
        <title>The sequence and de novo assembly of the giant panda genome.</title>
        <authorList>
            <person name="Li R."/>
            <person name="Fan W."/>
            <person name="Tian G."/>
            <person name="Zhu H."/>
            <person name="He L."/>
            <person name="Cai J."/>
            <person name="Huang Q."/>
            <person name="Cai Q."/>
            <person name="Li B."/>
            <person name="Bai Y."/>
            <person name="Zhang Z."/>
            <person name="Zhang Y."/>
            <person name="Wang W."/>
            <person name="Li J."/>
            <person name="Wei F."/>
            <person name="Li H."/>
            <person name="Jian M."/>
            <person name="Li J."/>
            <person name="Zhang Z."/>
            <person name="Nielsen R."/>
            <person name="Li D."/>
            <person name="Gu W."/>
            <person name="Yang Z."/>
            <person name="Xuan Z."/>
            <person name="Ryder O.A."/>
            <person name="Leung F.C."/>
            <person name="Zhou Y."/>
            <person name="Cao J."/>
            <person name="Sun X."/>
            <person name="Fu Y."/>
            <person name="Fang X."/>
            <person name="Guo X."/>
            <person name="Wang B."/>
            <person name="Hou R."/>
            <person name="Shen F."/>
            <person name="Mu B."/>
            <person name="Ni P."/>
            <person name="Lin R."/>
            <person name="Qian W."/>
            <person name="Wang G."/>
            <person name="Yu C."/>
            <person name="Nie W."/>
            <person name="Wang J."/>
            <person name="Wu Z."/>
            <person name="Liang H."/>
            <person name="Min J."/>
            <person name="Wu Q."/>
            <person name="Cheng S."/>
            <person name="Ruan J."/>
            <person name="Wang M."/>
            <person name="Shi Z."/>
            <person name="Wen M."/>
            <person name="Liu B."/>
            <person name="Ren X."/>
            <person name="Zheng H."/>
            <person name="Dong D."/>
            <person name="Cook K."/>
            <person name="Shan G."/>
            <person name="Zhang H."/>
            <person name="Kosiol C."/>
            <person name="Xie X."/>
            <person name="Lu Z."/>
            <person name="Zheng H."/>
            <person name="Li Y."/>
            <person name="Steiner C.C."/>
            <person name="Lam T.T."/>
            <person name="Lin S."/>
            <person name="Zhang Q."/>
            <person name="Li G."/>
            <person name="Tian J."/>
            <person name="Gong T."/>
            <person name="Liu H."/>
            <person name="Zhang D."/>
            <person name="Fang L."/>
            <person name="Ye C."/>
            <person name="Zhang J."/>
            <person name="Hu W."/>
            <person name="Xu A."/>
            <person name="Ren Y."/>
            <person name="Zhang G."/>
            <person name="Bruford M.W."/>
            <person name="Li Q."/>
            <person name="Ma L."/>
            <person name="Guo Y."/>
            <person name="An N."/>
            <person name="Hu Y."/>
            <person name="Zheng Y."/>
            <person name="Shi Y."/>
            <person name="Li Z."/>
            <person name="Liu Q."/>
            <person name="Chen Y."/>
            <person name="Zhao J."/>
            <person name="Qu N."/>
            <person name="Zhao S."/>
            <person name="Tian F."/>
            <person name="Wang X."/>
            <person name="Wang H."/>
            <person name="Xu L."/>
            <person name="Liu X."/>
            <person name="Vinar T."/>
            <person name="Wang Y."/>
            <person name="Lam T.W."/>
            <person name="Yiu S.M."/>
            <person name="Liu S."/>
            <person name="Zhang H."/>
            <person name="Li D."/>
            <person name="Huang Y."/>
            <person name="Wang X."/>
            <person name="Yang G."/>
            <person name="Jiang Z."/>
            <person name="Wang J."/>
            <person name="Qin N."/>
            <person name="Li L."/>
            <person name="Li J."/>
            <person name="Bolund L."/>
            <person name="Kristiansen K."/>
            <person name="Wong G.K."/>
            <person name="Olson M."/>
            <person name="Zhang X."/>
            <person name="Li S."/>
            <person name="Yang H."/>
            <person name="Wang J."/>
            <person name="Wang J."/>
        </authorList>
    </citation>
    <scope>NUCLEOTIDE SEQUENCE [LARGE SCALE GENOMIC DNA]</scope>
</reference>
<feature type="domain" description="MAGE" evidence="2">
    <location>
        <begin position="300"/>
        <end position="484"/>
    </location>
</feature>
<dbReference type="GO" id="GO:0000122">
    <property type="term" value="P:negative regulation of transcription by RNA polymerase II"/>
    <property type="evidence" value="ECO:0007669"/>
    <property type="project" value="TreeGrafter"/>
</dbReference>
<evidence type="ECO:0000313" key="3">
    <source>
        <dbReference type="EMBL" id="EFB13850.1"/>
    </source>
</evidence>
<evidence type="ECO:0000259" key="2">
    <source>
        <dbReference type="PROSITE" id="PS50838"/>
    </source>
</evidence>
<sequence length="500" mass="55210">MEGILCSCSWAVGRRAQSRHFRHSIFRDYREQLEATRYQGSIRRMEELQVQVPSLLASPAQCRHASGPEEQGPCPGETPPGPRPRAPGPPNLLARALQARHVSKLALLSEGSLGGGGKGPPKTGLLMALLGVIFMKGNRATEEVWEFLTVLGVQAGRGLLSGLPPAEGANRSQQREFLGRSRSQVSFSQAIPSVTYYPTLEADLLANSSPPFSLKAIACCQCKDSSRITCLPLDLEHSNSLAVIFFMRNVYDSNRPWDIKDLLGAQNHMSRSGSRGPRELPPNHYVHSQRAGAVPAGEARRRGAVAHAALLKLVSRKYREHFPEILTLTSERMELVFGLELREADARSQTYILVSKLALLSEGSLGGGGKGPPKTGLLMALLGVIFMKGNHATEEEVWEFLTVLGVQAGRRHPIFGEPRKLITEDLVRQGYLEYRPVPASDPPRHKFLWGPRAREQTSKMHVLQVLAKIKDTVPRCFPQLYEEALLEEEERAAARGPRRV</sequence>
<dbReference type="PANTHER" id="PTHR11736:SF67">
    <property type="entry name" value="MELANOMA-ASSOCIATED ANTIGEN B6B"/>
    <property type="match status" value="1"/>
</dbReference>
<dbReference type="PROSITE" id="PS50838">
    <property type="entry name" value="MAGE"/>
    <property type="match status" value="2"/>
</dbReference>
<dbReference type="InterPro" id="IPR041899">
    <property type="entry name" value="MAGE_WH2"/>
</dbReference>
<proteinExistence type="predicted"/>
<dbReference type="PANTHER" id="PTHR11736">
    <property type="entry name" value="MELANOMA-ASSOCIATED ANTIGEN MAGE ANTIGEN"/>
    <property type="match status" value="1"/>
</dbReference>
<dbReference type="InterPro" id="IPR037445">
    <property type="entry name" value="MAGE"/>
</dbReference>
<dbReference type="EMBL" id="GL192676">
    <property type="protein sequence ID" value="EFB13850.1"/>
    <property type="molecule type" value="Genomic_DNA"/>
</dbReference>
<dbReference type="AlphaFoldDB" id="D2HC67"/>
<feature type="compositionally biased region" description="Pro residues" evidence="1">
    <location>
        <begin position="76"/>
        <end position="90"/>
    </location>
</feature>
<protein>
    <recommendedName>
        <fullName evidence="2">MAGE domain-containing protein</fullName>
    </recommendedName>
</protein>
<name>D2HC67_AILME</name>
<dbReference type="FunFam" id="1.10.10.1210:FF:000001">
    <property type="entry name" value="melanoma-associated antigen D1"/>
    <property type="match status" value="1"/>
</dbReference>
<feature type="region of interest" description="Disordered" evidence="1">
    <location>
        <begin position="60"/>
        <end position="91"/>
    </location>
</feature>
<dbReference type="GO" id="GO:0005634">
    <property type="term" value="C:nucleus"/>
    <property type="evidence" value="ECO:0007669"/>
    <property type="project" value="TreeGrafter"/>
</dbReference>
<dbReference type="InParanoid" id="D2HC67"/>
<organism evidence="3">
    <name type="scientific">Ailuropoda melanoleuca</name>
    <name type="common">Giant panda</name>
    <dbReference type="NCBI Taxonomy" id="9646"/>
    <lineage>
        <taxon>Eukaryota</taxon>
        <taxon>Metazoa</taxon>
        <taxon>Chordata</taxon>
        <taxon>Craniata</taxon>
        <taxon>Vertebrata</taxon>
        <taxon>Euteleostomi</taxon>
        <taxon>Mammalia</taxon>
        <taxon>Eutheria</taxon>
        <taxon>Laurasiatheria</taxon>
        <taxon>Carnivora</taxon>
        <taxon>Caniformia</taxon>
        <taxon>Ursidae</taxon>
        <taxon>Ailuropoda</taxon>
    </lineage>
</organism>
<dbReference type="Pfam" id="PF01454">
    <property type="entry name" value="MAGE"/>
    <property type="match status" value="1"/>
</dbReference>
<dbReference type="Gene3D" id="1.10.10.1210">
    <property type="entry name" value="MAGE homology domain, winged helix WH2 motif"/>
    <property type="match status" value="2"/>
</dbReference>
<dbReference type="InterPro" id="IPR002190">
    <property type="entry name" value="MHD_dom"/>
</dbReference>
<dbReference type="Gene3D" id="1.10.10.1200">
    <property type="entry name" value="MAGE homology domain, winged helix WH1 motif"/>
    <property type="match status" value="1"/>
</dbReference>
<accession>D2HC67</accession>